<keyword evidence="2" id="KW-1133">Transmembrane helix</keyword>
<feature type="transmembrane region" description="Helical" evidence="2">
    <location>
        <begin position="418"/>
        <end position="440"/>
    </location>
</feature>
<dbReference type="Proteomes" id="UP000219813">
    <property type="component" value="Unassembled WGS sequence"/>
</dbReference>
<evidence type="ECO:0000313" key="3">
    <source>
        <dbReference type="EMBL" id="SBT85738.1"/>
    </source>
</evidence>
<feature type="compositionally biased region" description="Polar residues" evidence="1">
    <location>
        <begin position="282"/>
        <end position="299"/>
    </location>
</feature>
<evidence type="ECO:0000313" key="4">
    <source>
        <dbReference type="Proteomes" id="UP000219813"/>
    </source>
</evidence>
<dbReference type="EMBL" id="FLRL01000022">
    <property type="protein sequence ID" value="SBT85738.1"/>
    <property type="molecule type" value="Genomic_DNA"/>
</dbReference>
<name>A0A1D3JHB1_PLAMA</name>
<dbReference type="KEGG" id="pmal:PMUG01_00012300"/>
<keyword evidence="4" id="KW-1185">Reference proteome</keyword>
<evidence type="ECO:0000256" key="2">
    <source>
        <dbReference type="SAM" id="Phobius"/>
    </source>
</evidence>
<dbReference type="GeneID" id="39865576"/>
<dbReference type="AlphaFoldDB" id="A0A1D3JHB1"/>
<sequence>MDSCFSSELSALGFGSFKFFADSKFKWLRQLISVKTSSLSKVNDKKLFRGKCFELADLLIKYKAPPAHYSQQKEKWEGAIRDWFRSYYKGLKNYGGCFIILDKEDKKILELIYEAEDFCEEKIKKKPEHSCIQKARTNPNNCDSKCSKEISEYNEWIIKRKNYFTDNKEQIYQKCRKSNSLLPFPNISCDVSKLQTFEQIPVCNSQKPVIQENSLQVPKEQQYSDKSEVLPIPESQKSTVPKNSEENLSLHHGSSTGIGTTLIEGDQYEHHAESQEPKLSESLDSGMQSQKSPDSLSTTVISEQKITVVTNLQHSNGEISNSPGGTESPDSTLLVGTLPSQTSEKSEKIDKNQIIPQSQESPVILLSSRDPIELPRTAGSINATYFYIYGTNKLNNIFIYKTITGQEQNSSVINTPSILITVLLIMAFSIFIKYALIVMFKKKKKIKRKQMKFLRILLPSCSERKRIFLTNDQLVQQKYNDKEITKKIKIQEHNIKRNVNSSKSKTERTKTIIEVHMEVLQEFRNEEWDLKKREYLEICLEEFTEGQTRDYPNLRSDQLLAECTNNCRGTKESITLCNKWIKRYKYLSEKLKKEDWFNSLKNEWKRERDYIKRSKELNNNIPNDTPNISSLETEKDIWRQWISKKGPIIEQYLEYEWFSELKEELQNTLDEYGNDKRKNNVSLINLKELEQKGSSEELYKNIKKKLLEKLCILVLMTILEECRKEENTENSESYLDNSINDCKLGKNIDGNSGITENINKDIGNVLEYRENKESYSNKGEEPFIQELNDWIREENTYINFINN</sequence>
<evidence type="ECO:0000256" key="1">
    <source>
        <dbReference type="SAM" id="MobiDB-lite"/>
    </source>
</evidence>
<dbReference type="VEuPathDB" id="PlasmoDB:PmUG01_00012300"/>
<accession>A0A1D3JHB1</accession>
<dbReference type="OrthoDB" id="383264at2759"/>
<organism evidence="3 4">
    <name type="scientific">Plasmodium malariae</name>
    <dbReference type="NCBI Taxonomy" id="5858"/>
    <lineage>
        <taxon>Eukaryota</taxon>
        <taxon>Sar</taxon>
        <taxon>Alveolata</taxon>
        <taxon>Apicomplexa</taxon>
        <taxon>Aconoidasida</taxon>
        <taxon>Haemosporida</taxon>
        <taxon>Plasmodiidae</taxon>
        <taxon>Plasmodium</taxon>
        <taxon>Plasmodium (Plasmodium)</taxon>
    </lineage>
</organism>
<proteinExistence type="predicted"/>
<feature type="compositionally biased region" description="Basic and acidic residues" evidence="1">
    <location>
        <begin position="267"/>
        <end position="281"/>
    </location>
</feature>
<dbReference type="RefSeq" id="XP_028859079.1">
    <property type="nucleotide sequence ID" value="XM_029004566.1"/>
</dbReference>
<feature type="region of interest" description="Disordered" evidence="1">
    <location>
        <begin position="312"/>
        <end position="331"/>
    </location>
</feature>
<feature type="region of interest" description="Disordered" evidence="1">
    <location>
        <begin position="213"/>
        <end position="299"/>
    </location>
</feature>
<gene>
    <name evidence="3" type="primary">PmUG01_00012300</name>
    <name evidence="3" type="ORF">PMUG01_00012300</name>
</gene>
<reference evidence="3 4" key="1">
    <citation type="submission" date="2016-06" db="EMBL/GenBank/DDBJ databases">
        <authorList>
            <consortium name="Pathogen Informatics"/>
        </authorList>
    </citation>
    <scope>NUCLEOTIDE SEQUENCE [LARGE SCALE GENOMIC DNA]</scope>
</reference>
<keyword evidence="2" id="KW-0472">Membrane</keyword>
<protein>
    <submittedName>
        <fullName evidence="3">STP1 protein</fullName>
    </submittedName>
</protein>
<keyword evidence="2" id="KW-0812">Transmembrane</keyword>